<feature type="domain" description="Non-reducing end beta-L-arabinofuranosidase-like GH127 catalytic" evidence="1">
    <location>
        <begin position="65"/>
        <end position="427"/>
    </location>
</feature>
<dbReference type="GeneID" id="57779179"/>
<evidence type="ECO:0000259" key="1">
    <source>
        <dbReference type="Pfam" id="PF07944"/>
    </source>
</evidence>
<dbReference type="Proteomes" id="UP000219422">
    <property type="component" value="Chromosome"/>
</dbReference>
<accession>A0A291N433</accession>
<dbReference type="Pfam" id="PF07944">
    <property type="entry name" value="Beta-AFase-like_GH127_cat"/>
    <property type="match status" value="1"/>
</dbReference>
<dbReference type="GO" id="GO:0005975">
    <property type="term" value="P:carbohydrate metabolic process"/>
    <property type="evidence" value="ECO:0007669"/>
    <property type="project" value="InterPro"/>
</dbReference>
<protein>
    <recommendedName>
        <fullName evidence="5">Glycoside hydrolase family 127 protein</fullName>
    </recommendedName>
</protein>
<dbReference type="InterPro" id="IPR006311">
    <property type="entry name" value="TAT_signal"/>
</dbReference>
<gene>
    <name evidence="3" type="ORF">A6768_20205</name>
</gene>
<evidence type="ECO:0000313" key="4">
    <source>
        <dbReference type="Proteomes" id="UP000219422"/>
    </source>
</evidence>
<name>A0A291N433_SPHYA</name>
<dbReference type="Pfam" id="PF20736">
    <property type="entry name" value="Glyco_hydro127M"/>
    <property type="match status" value="1"/>
</dbReference>
<dbReference type="RefSeq" id="WP_097384801.1">
    <property type="nucleotide sequence ID" value="NZ_CP023741.1"/>
</dbReference>
<dbReference type="SUPFAM" id="SSF48208">
    <property type="entry name" value="Six-hairpin glycosidases"/>
    <property type="match status" value="1"/>
</dbReference>
<sequence length="616" mass="67309">MSQRLHDGRVDGSGVGSGLSRRGFIHCAACAGTAAGAIGTPAMAFAAATGARGTEVLKEFPYGAVQLTGGVVKDHYDHIHAHYLALDNDRVLKVFRQQAGLPAPGPDMGGWYDRDGFVPGLAFGQYMSGLARIGATTGDKAVHAKVAALVQGFGEFITKTRNPYAGPKAQDQWAAYTMDKYVVGLIDAYRLSGVEQAKTLLPITIEKCRPYISPVSRDRIGKVDPPYDETYVLSENLFHVAEITGQDKYRQMAVHYLLNKEWFDPLAAGQDVLPTKHAYSHTIALSSGAQAYLHLGDEKYRKALVNAWTYMEPQRFASGGWGPEEQFVELHQGKLAASLKSSKAHFETPCGSFADMKLARYLVRFTGEPVYGDGLERTLYNTMLATRLPDSDGGYPYYSNYGAAAEKLYYHQKWPCCSGTLVQGVADYVLNLYFHDDNALVVNMFAPSTVKWDRPGGAVQVEQQTNYPAEDTTRLTVTAPGNGRFAMKLRIPAWAKGAQLRVNGAAQGVQPGTLAVIDRTWKAGDMVELTLPQALRTLSIDDKNPDIAAVMRGAVMYVGLNPWTGVEDQPLALPASLKPVPGSDLNYAMETGGRNLVFIPYFNVGLERYNTYFKIA</sequence>
<evidence type="ECO:0000313" key="3">
    <source>
        <dbReference type="EMBL" id="ATI82092.1"/>
    </source>
</evidence>
<evidence type="ECO:0008006" key="5">
    <source>
        <dbReference type="Google" id="ProtNLM"/>
    </source>
</evidence>
<dbReference type="PANTHER" id="PTHR31151">
    <property type="entry name" value="PROLINE-TRNA LIGASE (DUF1680)"/>
    <property type="match status" value="1"/>
</dbReference>
<dbReference type="EMBL" id="CP023741">
    <property type="protein sequence ID" value="ATI82092.1"/>
    <property type="molecule type" value="Genomic_DNA"/>
</dbReference>
<dbReference type="PANTHER" id="PTHR31151:SF0">
    <property type="entry name" value="PROLINE-TRNA LIGASE (DUF1680)"/>
    <property type="match status" value="1"/>
</dbReference>
<organism evidence="3 4">
    <name type="scientific">Sphingobium yanoikuyae</name>
    <name type="common">Sphingomonas yanoikuyae</name>
    <dbReference type="NCBI Taxonomy" id="13690"/>
    <lineage>
        <taxon>Bacteria</taxon>
        <taxon>Pseudomonadati</taxon>
        <taxon>Pseudomonadota</taxon>
        <taxon>Alphaproteobacteria</taxon>
        <taxon>Sphingomonadales</taxon>
        <taxon>Sphingomonadaceae</taxon>
        <taxon>Sphingobium</taxon>
    </lineage>
</organism>
<dbReference type="PROSITE" id="PS51318">
    <property type="entry name" value="TAT"/>
    <property type="match status" value="1"/>
</dbReference>
<reference evidence="3 4" key="1">
    <citation type="submission" date="2017-10" db="EMBL/GenBank/DDBJ databases">
        <title>Sphingobium yanoikuyae S72.</title>
        <authorList>
            <person name="Sanchez E."/>
            <person name="Bustos P."/>
            <person name="Mendoza P."/>
            <person name="Guo X."/>
            <person name="Mendoza A."/>
        </authorList>
    </citation>
    <scope>NUCLEOTIDE SEQUENCE [LARGE SCALE GENOMIC DNA]</scope>
    <source>
        <strain evidence="3 4">S72</strain>
    </source>
</reference>
<proteinExistence type="predicted"/>
<dbReference type="InterPro" id="IPR049046">
    <property type="entry name" value="Beta-AFase-like_GH127_middle"/>
</dbReference>
<dbReference type="KEGG" id="sya:A6768_20205"/>
<dbReference type="InterPro" id="IPR012878">
    <property type="entry name" value="Beta-AFase-like_GH127_cat"/>
</dbReference>
<feature type="domain" description="Non-reducing end beta-L-arabinofuranosidase-like GH127 middle" evidence="2">
    <location>
        <begin position="440"/>
        <end position="532"/>
    </location>
</feature>
<dbReference type="InterPro" id="IPR008928">
    <property type="entry name" value="6-hairpin_glycosidase_sf"/>
</dbReference>
<evidence type="ECO:0000259" key="2">
    <source>
        <dbReference type="Pfam" id="PF20736"/>
    </source>
</evidence>
<dbReference type="AlphaFoldDB" id="A0A291N433"/>